<reference evidence="2 3" key="1">
    <citation type="journal article" date="2019" name="Int. J. Syst. Evol. Microbiol.">
        <title>The Global Catalogue of Microorganisms (GCM) 10K type strain sequencing project: providing services to taxonomists for standard genome sequencing and annotation.</title>
        <authorList>
            <consortium name="The Broad Institute Genomics Platform"/>
            <consortium name="The Broad Institute Genome Sequencing Center for Infectious Disease"/>
            <person name="Wu L."/>
            <person name="Ma J."/>
        </authorList>
    </citation>
    <scope>NUCLEOTIDE SEQUENCE [LARGE SCALE GENOMIC DNA]</scope>
    <source>
        <strain evidence="2 3">JCM 14283</strain>
    </source>
</reference>
<evidence type="ECO:0000256" key="1">
    <source>
        <dbReference type="SAM" id="MobiDB-lite"/>
    </source>
</evidence>
<keyword evidence="3" id="KW-1185">Reference proteome</keyword>
<protein>
    <submittedName>
        <fullName evidence="2">Uncharacterized protein</fullName>
    </submittedName>
</protein>
<feature type="region of interest" description="Disordered" evidence="1">
    <location>
        <begin position="28"/>
        <end position="49"/>
    </location>
</feature>
<organism evidence="2 3">
    <name type="scientific">Terrabacter terrae</name>
    <dbReference type="NCBI Taxonomy" id="318434"/>
    <lineage>
        <taxon>Bacteria</taxon>
        <taxon>Bacillati</taxon>
        <taxon>Actinomycetota</taxon>
        <taxon>Actinomycetes</taxon>
        <taxon>Micrococcales</taxon>
        <taxon>Intrasporangiaceae</taxon>
        <taxon>Terrabacter</taxon>
    </lineage>
</organism>
<evidence type="ECO:0000313" key="2">
    <source>
        <dbReference type="EMBL" id="GAA2021658.1"/>
    </source>
</evidence>
<gene>
    <name evidence="2" type="ORF">GCM10009740_07950</name>
</gene>
<comment type="caution">
    <text evidence="2">The sequence shown here is derived from an EMBL/GenBank/DDBJ whole genome shotgun (WGS) entry which is preliminary data.</text>
</comment>
<name>A0ABN2TVU0_9MICO</name>
<sequence>MAPEDVTELRRLLYGLYAVCRLYNSQEEQDASALLPATTASPPPPPRGR</sequence>
<evidence type="ECO:0000313" key="3">
    <source>
        <dbReference type="Proteomes" id="UP001501285"/>
    </source>
</evidence>
<accession>A0ABN2TVU0</accession>
<dbReference type="EMBL" id="BAAANB010000001">
    <property type="protein sequence ID" value="GAA2021658.1"/>
    <property type="molecule type" value="Genomic_DNA"/>
</dbReference>
<dbReference type="Proteomes" id="UP001501285">
    <property type="component" value="Unassembled WGS sequence"/>
</dbReference>
<proteinExistence type="predicted"/>
<feature type="compositionally biased region" description="Low complexity" evidence="1">
    <location>
        <begin position="31"/>
        <end position="40"/>
    </location>
</feature>
<dbReference type="RefSeq" id="WP_343987857.1">
    <property type="nucleotide sequence ID" value="NZ_BAAANB010000001.1"/>
</dbReference>